<name>A0A176Y6J2_9BRAD</name>
<evidence type="ECO:0000256" key="1">
    <source>
        <dbReference type="SAM" id="Phobius"/>
    </source>
</evidence>
<reference evidence="2 3" key="1">
    <citation type="submission" date="2016-03" db="EMBL/GenBank/DDBJ databases">
        <title>Draft Genome Sequence of the Strain BR 10245 (Bradyrhizobium sp.) isolated from nodules of Centrolobium paraense.</title>
        <authorList>
            <person name="Simoes-Araujo J.L.Sr."/>
            <person name="Barauna A.C."/>
            <person name="Silva K."/>
            <person name="Zilli J.E."/>
        </authorList>
    </citation>
    <scope>NUCLEOTIDE SEQUENCE [LARGE SCALE GENOMIC DNA]</scope>
    <source>
        <strain evidence="2 3">BR 10245</strain>
    </source>
</reference>
<comment type="caution">
    <text evidence="2">The sequence shown here is derived from an EMBL/GenBank/DDBJ whole genome shotgun (WGS) entry which is preliminary data.</text>
</comment>
<protein>
    <submittedName>
        <fullName evidence="2">Uncharacterized protein</fullName>
    </submittedName>
</protein>
<evidence type="ECO:0000313" key="3">
    <source>
        <dbReference type="Proteomes" id="UP000076959"/>
    </source>
</evidence>
<keyword evidence="1" id="KW-0812">Transmembrane</keyword>
<accession>A0A176Y6J2</accession>
<keyword evidence="1" id="KW-0472">Membrane</keyword>
<dbReference type="EMBL" id="LUUB01000124">
    <property type="protein sequence ID" value="OAE97688.1"/>
    <property type="molecule type" value="Genomic_DNA"/>
</dbReference>
<dbReference type="OrthoDB" id="7632567at2"/>
<dbReference type="Proteomes" id="UP000076959">
    <property type="component" value="Unassembled WGS sequence"/>
</dbReference>
<dbReference type="STRING" id="1505087.AYJ54_34725"/>
<feature type="transmembrane region" description="Helical" evidence="1">
    <location>
        <begin position="12"/>
        <end position="32"/>
    </location>
</feature>
<keyword evidence="1" id="KW-1133">Transmembrane helix</keyword>
<feature type="transmembrane region" description="Helical" evidence="1">
    <location>
        <begin position="44"/>
        <end position="66"/>
    </location>
</feature>
<evidence type="ECO:0000313" key="2">
    <source>
        <dbReference type="EMBL" id="OAE97688.1"/>
    </source>
</evidence>
<proteinExistence type="predicted"/>
<organism evidence="2 3">
    <name type="scientific">Bradyrhizobium centrolobii</name>
    <dbReference type="NCBI Taxonomy" id="1505087"/>
    <lineage>
        <taxon>Bacteria</taxon>
        <taxon>Pseudomonadati</taxon>
        <taxon>Pseudomonadota</taxon>
        <taxon>Alphaproteobacteria</taxon>
        <taxon>Hyphomicrobiales</taxon>
        <taxon>Nitrobacteraceae</taxon>
        <taxon>Bradyrhizobium</taxon>
    </lineage>
</organism>
<sequence>MEETVHNKKQWVLAAAMAALLIAASWFCVSVWRATPAMPVYGNVILAVAAFLVLMSGCGLIALMFYSHRKGYDEPARSNRTTARE</sequence>
<keyword evidence="3" id="KW-1185">Reference proteome</keyword>
<gene>
    <name evidence="2" type="ORF">AYJ54_34725</name>
</gene>
<dbReference type="AlphaFoldDB" id="A0A176Y6J2"/>